<evidence type="ECO:0000256" key="1">
    <source>
        <dbReference type="SAM" id="Phobius"/>
    </source>
</evidence>
<dbReference type="PANTHER" id="PTHR23028:SF53">
    <property type="entry name" value="ACYL_TRANSF_3 DOMAIN-CONTAINING PROTEIN"/>
    <property type="match status" value="1"/>
</dbReference>
<dbReference type="GO" id="GO:0016020">
    <property type="term" value="C:membrane"/>
    <property type="evidence" value="ECO:0007669"/>
    <property type="project" value="TreeGrafter"/>
</dbReference>
<dbReference type="Pfam" id="PF01757">
    <property type="entry name" value="Acyl_transf_3"/>
    <property type="match status" value="1"/>
</dbReference>
<feature type="transmembrane region" description="Helical" evidence="1">
    <location>
        <begin position="161"/>
        <end position="179"/>
    </location>
</feature>
<dbReference type="Proteomes" id="UP000659654">
    <property type="component" value="Unassembled WGS sequence"/>
</dbReference>
<keyword evidence="1" id="KW-0472">Membrane</keyword>
<proteinExistence type="predicted"/>
<name>A0A7I8WM73_BURXY</name>
<keyword evidence="1" id="KW-0812">Transmembrane</keyword>
<dbReference type="InterPro" id="IPR050879">
    <property type="entry name" value="Acyltransferase_3"/>
</dbReference>
<dbReference type="OrthoDB" id="92766at2759"/>
<feature type="transmembrane region" description="Helical" evidence="1">
    <location>
        <begin position="7"/>
        <end position="23"/>
    </location>
</feature>
<comment type="caution">
    <text evidence="3">The sequence shown here is derived from an EMBL/GenBank/DDBJ whole genome shotgun (WGS) entry which is preliminary data.</text>
</comment>
<evidence type="ECO:0000313" key="4">
    <source>
        <dbReference type="Proteomes" id="UP000659654"/>
    </source>
</evidence>
<organism evidence="3 4">
    <name type="scientific">Bursaphelenchus xylophilus</name>
    <name type="common">Pinewood nematode worm</name>
    <name type="synonym">Aphelenchoides xylophilus</name>
    <dbReference type="NCBI Taxonomy" id="6326"/>
    <lineage>
        <taxon>Eukaryota</taxon>
        <taxon>Metazoa</taxon>
        <taxon>Ecdysozoa</taxon>
        <taxon>Nematoda</taxon>
        <taxon>Chromadorea</taxon>
        <taxon>Rhabditida</taxon>
        <taxon>Tylenchina</taxon>
        <taxon>Tylenchomorpha</taxon>
        <taxon>Aphelenchoidea</taxon>
        <taxon>Aphelenchoididae</taxon>
        <taxon>Bursaphelenchus</taxon>
    </lineage>
</organism>
<sequence length="495" mass="56881">MELDIQGLRCVAVIYVVLFHLWPRTFKNGYLGVDIFFVISGYLMHHILSSKEFSSHAVAKFYFRRIRRIAPPYIVLLTLTVVVANVLFSTQEFSKVLDELLAAATFTSNIFKLPPQGYFAINNEYPLFLHTWSLSVEFQFYLIVPFIYLVYCRLREMQKRVAIGFLVCLAALSFAYQVANGSRRTNIAHMSLLSRIWQFLSGFLANALKSTDKMETYAELPTDELGAAPSAISRKKEDQSQRIIKTILAITLLYQLLYPLTHLVWLNRLICTSIAAAFIYLKSGSWLEQRSLVFVGDISYSLYLIHWPVIIFWKFIGLWEVTGPTVQDGLIILQGSMFLSYLFETGFKKLLASVDSWIRLINLLLLLNILLISSAAVMYLRVPESSRDKVNGSSSGLNITVMDQTLQFYENRHKMSLNLSRDKPKYLTNKMPSEMQSFYEELSPLAKHIVIGYADHESNMQIQKLSSALMRNRLDHFNFNYTVSPLTSLRYVSEI</sequence>
<keyword evidence="4" id="KW-1185">Reference proteome</keyword>
<evidence type="ECO:0000259" key="2">
    <source>
        <dbReference type="Pfam" id="PF01757"/>
    </source>
</evidence>
<dbReference type="PANTHER" id="PTHR23028">
    <property type="entry name" value="ACETYLTRANSFERASE"/>
    <property type="match status" value="1"/>
</dbReference>
<feature type="transmembrane region" description="Helical" evidence="1">
    <location>
        <begin position="357"/>
        <end position="380"/>
    </location>
</feature>
<dbReference type="GO" id="GO:0016747">
    <property type="term" value="F:acyltransferase activity, transferring groups other than amino-acyl groups"/>
    <property type="evidence" value="ECO:0007669"/>
    <property type="project" value="InterPro"/>
</dbReference>
<reference evidence="3" key="1">
    <citation type="submission" date="2020-09" db="EMBL/GenBank/DDBJ databases">
        <authorList>
            <person name="Kikuchi T."/>
        </authorList>
    </citation>
    <scope>NUCLEOTIDE SEQUENCE</scope>
    <source>
        <strain evidence="3">Ka4C1</strain>
    </source>
</reference>
<dbReference type="AlphaFoldDB" id="A0A7I8WM73"/>
<feature type="domain" description="Acyltransferase 3" evidence="2">
    <location>
        <begin position="4"/>
        <end position="319"/>
    </location>
</feature>
<feature type="transmembrane region" description="Helical" evidence="1">
    <location>
        <begin position="29"/>
        <end position="48"/>
    </location>
</feature>
<feature type="transmembrane region" description="Helical" evidence="1">
    <location>
        <begin position="264"/>
        <end position="281"/>
    </location>
</feature>
<dbReference type="InterPro" id="IPR002656">
    <property type="entry name" value="Acyl_transf_3_dom"/>
</dbReference>
<dbReference type="Proteomes" id="UP000582659">
    <property type="component" value="Unassembled WGS sequence"/>
</dbReference>
<dbReference type="EMBL" id="CAJFDI010000003">
    <property type="protein sequence ID" value="CAD5219261.1"/>
    <property type="molecule type" value="Genomic_DNA"/>
</dbReference>
<feature type="transmembrane region" description="Helical" evidence="1">
    <location>
        <begin position="69"/>
        <end position="88"/>
    </location>
</feature>
<accession>A0A7I8WM73</accession>
<protein>
    <submittedName>
        <fullName evidence="3">(pine wood nematode) hypothetical protein</fullName>
    </submittedName>
</protein>
<feature type="transmembrane region" description="Helical" evidence="1">
    <location>
        <begin position="138"/>
        <end position="154"/>
    </location>
</feature>
<gene>
    <name evidence="3" type="ORF">BXYJ_LOCUS5590</name>
</gene>
<keyword evidence="1" id="KW-1133">Transmembrane helix</keyword>
<evidence type="ECO:0000313" key="3">
    <source>
        <dbReference type="EMBL" id="CAD5219261.1"/>
    </source>
</evidence>
<dbReference type="GO" id="GO:0000271">
    <property type="term" value="P:polysaccharide biosynthetic process"/>
    <property type="evidence" value="ECO:0007669"/>
    <property type="project" value="TreeGrafter"/>
</dbReference>
<dbReference type="EMBL" id="CAJFCV020000003">
    <property type="protein sequence ID" value="CAG9104364.1"/>
    <property type="molecule type" value="Genomic_DNA"/>
</dbReference>
<feature type="transmembrane region" description="Helical" evidence="1">
    <location>
        <begin position="293"/>
        <end position="316"/>
    </location>
</feature>